<dbReference type="InterPro" id="IPR050149">
    <property type="entry name" value="Collagen_superfamily"/>
</dbReference>
<dbReference type="InterPro" id="IPR008160">
    <property type="entry name" value="Collagen"/>
</dbReference>
<reference evidence="6" key="1">
    <citation type="submission" date="2025-08" db="UniProtKB">
        <authorList>
            <consortium name="RefSeq"/>
        </authorList>
    </citation>
    <scope>IDENTIFICATION</scope>
</reference>
<feature type="region of interest" description="Disordered" evidence="4">
    <location>
        <begin position="418"/>
        <end position="752"/>
    </location>
</feature>
<keyword evidence="5" id="KW-1185">Reference proteome</keyword>
<organism evidence="5 6">
    <name type="scientific">Carlito syrichta</name>
    <name type="common">Philippine tarsier</name>
    <name type="synonym">Tarsius syrichta</name>
    <dbReference type="NCBI Taxonomy" id="1868482"/>
    <lineage>
        <taxon>Eukaryota</taxon>
        <taxon>Metazoa</taxon>
        <taxon>Chordata</taxon>
        <taxon>Craniata</taxon>
        <taxon>Vertebrata</taxon>
        <taxon>Euteleostomi</taxon>
        <taxon>Mammalia</taxon>
        <taxon>Eutheria</taxon>
        <taxon>Euarchontoglires</taxon>
        <taxon>Primates</taxon>
        <taxon>Haplorrhini</taxon>
        <taxon>Tarsiiformes</taxon>
        <taxon>Tarsiidae</taxon>
        <taxon>Carlito</taxon>
    </lineage>
</organism>
<dbReference type="Pfam" id="PF01391">
    <property type="entry name" value="Collagen"/>
    <property type="match status" value="3"/>
</dbReference>
<dbReference type="GeneID" id="103274788"/>
<dbReference type="STRING" id="1868482.ENSTSYP00000014411"/>
<dbReference type="CTD" id="1308"/>
<feature type="region of interest" description="Disordered" evidence="4">
    <location>
        <begin position="1"/>
        <end position="157"/>
    </location>
</feature>
<dbReference type="KEGG" id="csyr:103274788"/>
<dbReference type="GO" id="GO:0005615">
    <property type="term" value="C:extracellular space"/>
    <property type="evidence" value="ECO:0007669"/>
    <property type="project" value="TreeGrafter"/>
</dbReference>
<dbReference type="Gene3D" id="1.20.5.320">
    <property type="entry name" value="6-Phosphogluconate Dehydrogenase, domain 3"/>
    <property type="match status" value="1"/>
</dbReference>
<evidence type="ECO:0000313" key="5">
    <source>
        <dbReference type="Proteomes" id="UP000189704"/>
    </source>
</evidence>
<feature type="compositionally biased region" description="Pro residues" evidence="4">
    <location>
        <begin position="711"/>
        <end position="732"/>
    </location>
</feature>
<feature type="compositionally biased region" description="Low complexity" evidence="4">
    <location>
        <begin position="626"/>
        <end position="639"/>
    </location>
</feature>
<evidence type="ECO:0000256" key="2">
    <source>
        <dbReference type="ARBA" id="ARBA00022530"/>
    </source>
</evidence>
<feature type="compositionally biased region" description="Low complexity" evidence="4">
    <location>
        <begin position="653"/>
        <end position="671"/>
    </location>
</feature>
<feature type="compositionally biased region" description="Low complexity" evidence="4">
    <location>
        <begin position="680"/>
        <end position="693"/>
    </location>
</feature>
<keyword evidence="3 6" id="KW-0176">Collagen</keyword>
<dbReference type="RefSeq" id="XP_021561689.1">
    <property type="nucleotide sequence ID" value="XM_021706014.1"/>
</dbReference>
<dbReference type="Proteomes" id="UP000189704">
    <property type="component" value="Unplaced"/>
</dbReference>
<accession>A0A3Q0DCF7</accession>
<keyword evidence="2" id="KW-0272">Extracellular matrix</keyword>
<evidence type="ECO:0000256" key="1">
    <source>
        <dbReference type="ARBA" id="ARBA00004498"/>
    </source>
</evidence>
<feature type="region of interest" description="Disordered" evidence="4">
    <location>
        <begin position="768"/>
        <end position="827"/>
    </location>
</feature>
<feature type="compositionally biased region" description="Basic residues" evidence="4">
    <location>
        <begin position="434"/>
        <end position="446"/>
    </location>
</feature>
<dbReference type="OrthoDB" id="9950082at2759"/>
<evidence type="ECO:0000256" key="4">
    <source>
        <dbReference type="SAM" id="MobiDB-lite"/>
    </source>
</evidence>
<feature type="compositionally biased region" description="Polar residues" evidence="4">
    <location>
        <begin position="809"/>
        <end position="820"/>
    </location>
</feature>
<gene>
    <name evidence="6" type="primary">COL17A1</name>
</gene>
<proteinExistence type="predicted"/>
<dbReference type="AlphaFoldDB" id="A0A3Q0DCF7"/>
<dbReference type="GO" id="GO:0005581">
    <property type="term" value="C:collagen trimer"/>
    <property type="evidence" value="ECO:0007669"/>
    <property type="project" value="UniProtKB-KW"/>
</dbReference>
<dbReference type="PANTHER" id="PTHR24023:SF1082">
    <property type="entry name" value="COLLAGEN TRIPLE HELIX REPEAT"/>
    <property type="match status" value="1"/>
</dbReference>
<feature type="compositionally biased region" description="Pro residues" evidence="4">
    <location>
        <begin position="775"/>
        <end position="798"/>
    </location>
</feature>
<sequence>MDATKKTKRDGAEVTERIITETVMTRLTSLPPKGGTSNGYTKSGSVGGGSRLEKQSLTHGSSSSGYINSSGSMRGGASTSSYRRAHSPASTLPPSPGSTFDRRTLGTRHGAYEGSSSGNSSPEYPRKEFASSLTRGRSQTRESEIRVRLQSASPSTRWTELDDVKRLLKGSRSASVSPTRNSSSTLPIPKKGSVETRTVTASSQSVSGTYEATALDAHAPSHVWSSTLPAGSSLGAYNNMTAQNTALLNTNAYSTGSVFGVPNNMASRSPTLHPGLSTCSSVFGMQNNLAPSSATLTHGTAAASTAYGVKKNMPQSPAVVNSGVSSSAACTASVQSDDFLHKDCKFLILEKDHVPAKKEMELLIMTKDSGKVFTASPASVAATSFSEDTLKKEKQAAYSADSSLKAEVNGDLKTVSTKGKAAYAGGQKGGGSRIRGRLWPRARRWPGRSPGPHGTLRGSPGPKGDMGSQGPKGDRGIPGTPGIPGPSGHAGPEGPKGQKGSVGEPGMEGPLGQRGREGPTGPRGEPGPPGFGEKGDRGAVGEPGPQGPPGVPGSVGPKGSSGSPGPQGPPGSVGLQGLRGEVGLPGVKGDKGPVGPSGPKGDQGEKGPRGLTGEPGQRGLPGAVGEPGAKGAMGPAGPDGQQGLRGEQGLTGMPGTRGPSGPSGDPGKPGLTGPPGPQGLPGTPGRPGTKGEPGAPGSIVTSEGASTITVPGPPGPPGAVGSPGPPGAPGPAGPAGLPGQQGPRGERGLAGESFLTSGSSISEVLSTQGLDLQGPPGPPGPRGPPGPSIPGPPGPRGPPARLSVPRSLLTPSSFGSSVTRVDQAPREGWDLRAAFRGRFQVGG</sequence>
<name>A0A3Q0DCF7_CARSF</name>
<feature type="compositionally biased region" description="Low complexity" evidence="4">
    <location>
        <begin position="552"/>
        <end position="600"/>
    </location>
</feature>
<feature type="compositionally biased region" description="Low complexity" evidence="4">
    <location>
        <begin position="734"/>
        <end position="743"/>
    </location>
</feature>
<dbReference type="GO" id="GO:0031012">
    <property type="term" value="C:extracellular matrix"/>
    <property type="evidence" value="ECO:0007669"/>
    <property type="project" value="TreeGrafter"/>
</dbReference>
<feature type="compositionally biased region" description="Polar residues" evidence="4">
    <location>
        <begin position="699"/>
        <end position="709"/>
    </location>
</feature>
<feature type="compositionally biased region" description="Low complexity" evidence="4">
    <location>
        <begin position="60"/>
        <end position="72"/>
    </location>
</feature>
<keyword evidence="2" id="KW-0964">Secreted</keyword>
<feature type="compositionally biased region" description="Basic and acidic residues" evidence="4">
    <location>
        <begin position="9"/>
        <end position="19"/>
    </location>
</feature>
<evidence type="ECO:0000313" key="6">
    <source>
        <dbReference type="RefSeq" id="XP_021561689.1"/>
    </source>
</evidence>
<dbReference type="PANTHER" id="PTHR24023">
    <property type="entry name" value="COLLAGEN ALPHA"/>
    <property type="match status" value="1"/>
</dbReference>
<feature type="compositionally biased region" description="Polar residues" evidence="4">
    <location>
        <begin position="77"/>
        <end position="90"/>
    </location>
</feature>
<feature type="compositionally biased region" description="Polar residues" evidence="4">
    <location>
        <begin position="172"/>
        <end position="186"/>
    </location>
</feature>
<feature type="non-terminal residue" evidence="6">
    <location>
        <position position="843"/>
    </location>
</feature>
<comment type="subcellular location">
    <subcellularLocation>
        <location evidence="1">Secreted</location>
        <location evidence="1">Extracellular space</location>
        <location evidence="1">Extracellular matrix</location>
    </subcellularLocation>
</comment>
<protein>
    <submittedName>
        <fullName evidence="6">Collagen alpha-1(XVII) chain</fullName>
    </submittedName>
</protein>
<dbReference type="GO" id="GO:0005788">
    <property type="term" value="C:endoplasmic reticulum lumen"/>
    <property type="evidence" value="ECO:0007669"/>
    <property type="project" value="UniProtKB-ARBA"/>
</dbReference>
<feature type="region of interest" description="Disordered" evidence="4">
    <location>
        <begin position="170"/>
        <end position="199"/>
    </location>
</feature>
<evidence type="ECO:0000256" key="3">
    <source>
        <dbReference type="ARBA" id="ARBA00023119"/>
    </source>
</evidence>